<dbReference type="GO" id="GO:0046103">
    <property type="term" value="P:inosine biosynthetic process"/>
    <property type="evidence" value="ECO:0007669"/>
    <property type="project" value="TreeGrafter"/>
</dbReference>
<dbReference type="SUPFAM" id="SSF55811">
    <property type="entry name" value="Nudix"/>
    <property type="match status" value="1"/>
</dbReference>
<dbReference type="EC" id="3.5.4.4" evidence="3"/>
<name>Q099S8_STIAD</name>
<dbReference type="GO" id="GO:0004000">
    <property type="term" value="F:adenosine deaminase activity"/>
    <property type="evidence" value="ECO:0007669"/>
    <property type="project" value="UniProtKB-ARBA"/>
</dbReference>
<dbReference type="SUPFAM" id="SSF51556">
    <property type="entry name" value="Metallo-dependent hydrolases"/>
    <property type="match status" value="1"/>
</dbReference>
<evidence type="ECO:0000313" key="8">
    <source>
        <dbReference type="EMBL" id="EAU68523.1"/>
    </source>
</evidence>
<dbReference type="InterPro" id="IPR000086">
    <property type="entry name" value="NUDIX_hydrolase_dom"/>
</dbReference>
<dbReference type="InterPro" id="IPR015797">
    <property type="entry name" value="NUDIX_hydrolase-like_dom_sf"/>
</dbReference>
<dbReference type="GO" id="GO:0006154">
    <property type="term" value="P:adenosine catabolic process"/>
    <property type="evidence" value="ECO:0007669"/>
    <property type="project" value="TreeGrafter"/>
</dbReference>
<dbReference type="PROSITE" id="PS51462">
    <property type="entry name" value="NUDIX"/>
    <property type="match status" value="1"/>
</dbReference>
<gene>
    <name evidence="8" type="ORF">STIAU_7410</name>
</gene>
<evidence type="ECO:0000256" key="3">
    <source>
        <dbReference type="ARBA" id="ARBA00012784"/>
    </source>
</evidence>
<comment type="caution">
    <text evidence="8">The sequence shown here is derived from an EMBL/GenBank/DDBJ whole genome shotgun (WGS) entry which is preliminary data.</text>
</comment>
<evidence type="ECO:0000256" key="4">
    <source>
        <dbReference type="ARBA" id="ARBA00022723"/>
    </source>
</evidence>
<dbReference type="GO" id="GO:0005829">
    <property type="term" value="C:cytosol"/>
    <property type="evidence" value="ECO:0007669"/>
    <property type="project" value="TreeGrafter"/>
</dbReference>
<protein>
    <recommendedName>
        <fullName evidence="3">adenosine deaminase</fullName>
        <ecNumber evidence="3">3.5.4.4</ecNumber>
    </recommendedName>
</protein>
<dbReference type="InterPro" id="IPR020084">
    <property type="entry name" value="NUDIX_hydrolase_CS"/>
</dbReference>
<dbReference type="Gene3D" id="3.90.79.10">
    <property type="entry name" value="Nucleoside Triphosphate Pyrophosphohydrolase"/>
    <property type="match status" value="1"/>
</dbReference>
<dbReference type="Pfam" id="PF00962">
    <property type="entry name" value="A_deaminase"/>
    <property type="match status" value="1"/>
</dbReference>
<evidence type="ECO:0000256" key="2">
    <source>
        <dbReference type="ARBA" id="ARBA00006676"/>
    </source>
</evidence>
<dbReference type="PANTHER" id="PTHR11409">
    <property type="entry name" value="ADENOSINE DEAMINASE"/>
    <property type="match status" value="1"/>
</dbReference>
<dbReference type="AlphaFoldDB" id="Q099S8"/>
<evidence type="ECO:0000259" key="7">
    <source>
        <dbReference type="PROSITE" id="PS51462"/>
    </source>
</evidence>
<dbReference type="PROSITE" id="PS00893">
    <property type="entry name" value="NUDIX_BOX"/>
    <property type="match status" value="1"/>
</dbReference>
<keyword evidence="4" id="KW-0479">Metal-binding</keyword>
<dbReference type="InterPro" id="IPR001365">
    <property type="entry name" value="A_deaminase_dom"/>
</dbReference>
<dbReference type="PANTHER" id="PTHR11409:SF43">
    <property type="entry name" value="ADENOSINE DEAMINASE"/>
    <property type="match status" value="1"/>
</dbReference>
<proteinExistence type="inferred from homology"/>
<dbReference type="GO" id="GO:0046872">
    <property type="term" value="F:metal ion binding"/>
    <property type="evidence" value="ECO:0007669"/>
    <property type="project" value="UniProtKB-KW"/>
</dbReference>
<keyword evidence="6" id="KW-0862">Zinc</keyword>
<dbReference type="Proteomes" id="UP000032702">
    <property type="component" value="Unassembled WGS sequence"/>
</dbReference>
<dbReference type="GO" id="GO:0043103">
    <property type="term" value="P:hypoxanthine salvage"/>
    <property type="evidence" value="ECO:0007669"/>
    <property type="project" value="TreeGrafter"/>
</dbReference>
<reference evidence="8 9" key="1">
    <citation type="submission" date="2006-04" db="EMBL/GenBank/DDBJ databases">
        <authorList>
            <person name="Nierman W.C."/>
        </authorList>
    </citation>
    <scope>NUCLEOTIDE SEQUENCE [LARGE SCALE GENOMIC DNA]</scope>
    <source>
        <strain evidence="8 9">DW4/3-1</strain>
    </source>
</reference>
<keyword evidence="5 8" id="KW-0378">Hydrolase</keyword>
<dbReference type="CDD" id="cd18873">
    <property type="entry name" value="NUDIX_NadM_like"/>
    <property type="match status" value="1"/>
</dbReference>
<dbReference type="PRINTS" id="PR00502">
    <property type="entry name" value="NUDIXFAMILY"/>
</dbReference>
<evidence type="ECO:0000256" key="1">
    <source>
        <dbReference type="ARBA" id="ARBA00001947"/>
    </source>
</evidence>
<accession>Q099S8</accession>
<comment type="cofactor">
    <cofactor evidence="1">
        <name>Zn(2+)</name>
        <dbReference type="ChEBI" id="CHEBI:29105"/>
    </cofactor>
</comment>
<dbReference type="EMBL" id="AAMD01000016">
    <property type="protein sequence ID" value="EAU68523.1"/>
    <property type="molecule type" value="Genomic_DNA"/>
</dbReference>
<feature type="domain" description="Nudix hydrolase" evidence="7">
    <location>
        <begin position="696"/>
        <end position="845"/>
    </location>
</feature>
<evidence type="ECO:0000313" key="9">
    <source>
        <dbReference type="Proteomes" id="UP000032702"/>
    </source>
</evidence>
<evidence type="ECO:0000256" key="6">
    <source>
        <dbReference type="ARBA" id="ARBA00022833"/>
    </source>
</evidence>
<comment type="similarity">
    <text evidence="2">Belongs to the metallo-dependent hydrolases superfamily. Adenosine and AMP deaminases family.</text>
</comment>
<organism evidence="8 9">
    <name type="scientific">Stigmatella aurantiaca (strain DW4/3-1)</name>
    <dbReference type="NCBI Taxonomy" id="378806"/>
    <lineage>
        <taxon>Bacteria</taxon>
        <taxon>Pseudomonadati</taxon>
        <taxon>Myxococcota</taxon>
        <taxon>Myxococcia</taxon>
        <taxon>Myxococcales</taxon>
        <taxon>Cystobacterineae</taxon>
        <taxon>Archangiaceae</taxon>
        <taxon>Stigmatella</taxon>
    </lineage>
</organism>
<dbReference type="Gene3D" id="3.20.20.140">
    <property type="entry name" value="Metal-dependent hydrolases"/>
    <property type="match status" value="1"/>
</dbReference>
<dbReference type="Pfam" id="PF00293">
    <property type="entry name" value="NUDIX"/>
    <property type="match status" value="1"/>
</dbReference>
<sequence length="849" mass="91016">MAWPRPPLLAGSALHCAGMTHPSGLGLAPGHRVKWIDGRIAVEADDDRSRLRAALERNLVAGDGGHTLILGGQIRAHLRPPAHVEPLTAFEARFLADNNVPLSLPTGTPAFSPRTDLHTHFAGALPGRLLVELAAATEGVTVPRGVLAEAGIDARQDVPAAALTALARDRLARSLDVPLDQQITFQDMERLYARRSPLTKHPRLFVPQLWAIARGFAATGVHYAELSLSTAVEPEILAALHASLDSIEADSGVRLRFLVAMSRHDDLEWDLDVLDRLEQCLPSRAIAGVDIMGHETCSTRAFVPVLERAGALGRARPGFVVRVHAGENPAFPENVREAVRALLPFPGIEIRIGHGLYGVDGETLASMARNSDRVIVEFNLTSNLALNNIQTTLQVPLRRYVDAGVSAVLGSDGAGLYGTSAADEARAALACGLDEPRLAWLRHTEDLLLKRRQENERPQPALRDWLPPLPLPRRHFTPARAAELAARRGSVRAAQEQRLSQLGATVTNEAPVLTGRPLLWLAGAWRHAFAAWSPEEIRTTSGILTDVLRGLASRGGLLLTGGTCHGMEGLSHGLAAQVGVDVLGAIVEETLAEDLDARVQTFWRCARSLYEKAAPVVRLVRDANGLGLFLGGGLIVADEQQAAHNLRARHVLLSGLRGAAVDAARASQHVRFVDDAASILAALDDTRPWGQLRYPGPNDAADVVLIRRGPLGDDELLLIRRHDDSDAAAGRMSLPGGFVHPGEAPRDAAVRELLEETGLRMPASALSPVAIVEGGGRDPRDTEERWVRSHVFAVRMDGEDATPHGASGNLVLGGSDAAAALFVSIAHRPRLAFDHDSLVTQALAVLSRG</sequence>
<dbReference type="InterPro" id="IPR006330">
    <property type="entry name" value="Ado/ade_deaminase"/>
</dbReference>
<dbReference type="InterPro" id="IPR020476">
    <property type="entry name" value="Nudix_hydrolase"/>
</dbReference>
<dbReference type="InterPro" id="IPR032466">
    <property type="entry name" value="Metal_Hydrolase"/>
</dbReference>
<evidence type="ECO:0000256" key="5">
    <source>
        <dbReference type="ARBA" id="ARBA00022801"/>
    </source>
</evidence>